<dbReference type="AlphaFoldDB" id="A0A178Z1N2"/>
<accession>A0A178Z1N2</accession>
<keyword evidence="3 6" id="KW-0812">Transmembrane</keyword>
<protein>
    <submittedName>
        <fullName evidence="7">Uncharacterized protein</fullName>
    </submittedName>
</protein>
<evidence type="ECO:0000313" key="8">
    <source>
        <dbReference type="Proteomes" id="UP000078343"/>
    </source>
</evidence>
<keyword evidence="4 6" id="KW-1133">Transmembrane helix</keyword>
<name>A0A178Z1N2_9EURO</name>
<dbReference type="GO" id="GO:0016020">
    <property type="term" value="C:membrane"/>
    <property type="evidence" value="ECO:0007669"/>
    <property type="project" value="UniProtKB-SubCell"/>
</dbReference>
<feature type="transmembrane region" description="Helical" evidence="6">
    <location>
        <begin position="276"/>
        <end position="300"/>
    </location>
</feature>
<keyword evidence="2" id="KW-0813">Transport</keyword>
<evidence type="ECO:0000313" key="7">
    <source>
        <dbReference type="EMBL" id="OAP53710.1"/>
    </source>
</evidence>
<dbReference type="EMBL" id="LVYI01000037">
    <property type="protein sequence ID" value="OAP53710.1"/>
    <property type="molecule type" value="Genomic_DNA"/>
</dbReference>
<reference evidence="7 8" key="1">
    <citation type="submission" date="2016-04" db="EMBL/GenBank/DDBJ databases">
        <title>Draft genome of Fonsecaea erecta CBS 125763.</title>
        <authorList>
            <person name="Weiss V.A."/>
            <person name="Vicente V.A."/>
            <person name="Raittz R.T."/>
            <person name="Moreno L.F."/>
            <person name="De Souza E.M."/>
            <person name="Pedrosa F.O."/>
            <person name="Steffens M.B."/>
            <person name="Faoro H."/>
            <person name="Tadra-Sfeir M.Z."/>
            <person name="Najafzadeh M.J."/>
            <person name="Felipe M.S."/>
            <person name="Teixeira M."/>
            <person name="Sun J."/>
            <person name="Xi L."/>
            <person name="Gomes R."/>
            <person name="De Azevedo C.M."/>
            <person name="Salgado C.G."/>
            <person name="Da Silva M.B."/>
            <person name="Nascimento M.F."/>
            <person name="Queiroz-Telles F."/>
            <person name="Attili D.S."/>
            <person name="Gorbushina A."/>
        </authorList>
    </citation>
    <scope>NUCLEOTIDE SEQUENCE [LARGE SCALE GENOMIC DNA]</scope>
    <source>
        <strain evidence="7 8">CBS 125763</strain>
    </source>
</reference>
<keyword evidence="8" id="KW-1185">Reference proteome</keyword>
<evidence type="ECO:0000256" key="4">
    <source>
        <dbReference type="ARBA" id="ARBA00022989"/>
    </source>
</evidence>
<dbReference type="RefSeq" id="XP_018687077.1">
    <property type="nucleotide sequence ID" value="XM_018843597.1"/>
</dbReference>
<dbReference type="GO" id="GO:0022857">
    <property type="term" value="F:transmembrane transporter activity"/>
    <property type="evidence" value="ECO:0007669"/>
    <property type="project" value="TreeGrafter"/>
</dbReference>
<comment type="subcellular location">
    <subcellularLocation>
        <location evidence="1">Membrane</location>
        <topology evidence="1">Multi-pass membrane protein</topology>
    </subcellularLocation>
</comment>
<dbReference type="Proteomes" id="UP000078343">
    <property type="component" value="Unassembled WGS sequence"/>
</dbReference>
<organism evidence="7 8">
    <name type="scientific">Fonsecaea erecta</name>
    <dbReference type="NCBI Taxonomy" id="1367422"/>
    <lineage>
        <taxon>Eukaryota</taxon>
        <taxon>Fungi</taxon>
        <taxon>Dikarya</taxon>
        <taxon>Ascomycota</taxon>
        <taxon>Pezizomycotina</taxon>
        <taxon>Eurotiomycetes</taxon>
        <taxon>Chaetothyriomycetidae</taxon>
        <taxon>Chaetothyriales</taxon>
        <taxon>Herpotrichiellaceae</taxon>
        <taxon>Fonsecaea</taxon>
    </lineage>
</organism>
<evidence type="ECO:0000256" key="6">
    <source>
        <dbReference type="SAM" id="Phobius"/>
    </source>
</evidence>
<dbReference type="PANTHER" id="PTHR43791:SF36">
    <property type="entry name" value="TRANSPORTER, PUTATIVE (AFU_ORTHOLOGUE AFUA_6G08340)-RELATED"/>
    <property type="match status" value="1"/>
</dbReference>
<evidence type="ECO:0000256" key="2">
    <source>
        <dbReference type="ARBA" id="ARBA00022448"/>
    </source>
</evidence>
<feature type="transmembrane region" description="Helical" evidence="6">
    <location>
        <begin position="189"/>
        <end position="208"/>
    </location>
</feature>
<keyword evidence="5 6" id="KW-0472">Membrane</keyword>
<gene>
    <name evidence="7" type="ORF">AYL99_12116</name>
</gene>
<dbReference type="PANTHER" id="PTHR43791">
    <property type="entry name" value="PERMEASE-RELATED"/>
    <property type="match status" value="1"/>
</dbReference>
<evidence type="ECO:0000256" key="1">
    <source>
        <dbReference type="ARBA" id="ARBA00004141"/>
    </source>
</evidence>
<proteinExistence type="predicted"/>
<evidence type="ECO:0000256" key="3">
    <source>
        <dbReference type="ARBA" id="ARBA00022692"/>
    </source>
</evidence>
<sequence length="346" mass="38445">MGLETYGSGGSGRGVGIETARYVADVPENSFQLLHLRTSSEAHLGRAQLGPDIAHRPHVNDGRVPGRAQRQLRRAVVERHEPGRVRAPGFRRPARQAEVGDLDPLEVSDAPGRDARSLRLALDVSVEALVLVLRDQVQCPAFEVVTHVDDFDKVGVLYYFERADFAQNVGYLVFELPGAFSPRLSHPNWAYGIAVIICGILATSISAVRSYAPIMVVRAFLRFAEAFVQTCFGFLSLWYRREHELILQRTAAVHNTPDGKPRLFRVWWALKDPKTWLFAMAIAAASMDVAALGAFLPTFIHQFEFCPRKGLHSCVSLTEANQARVNTQLYTIIPYVSATVSEHVGR</sequence>
<dbReference type="GeneID" id="30016281"/>
<feature type="transmembrane region" description="Helical" evidence="6">
    <location>
        <begin position="220"/>
        <end position="239"/>
    </location>
</feature>
<comment type="caution">
    <text evidence="7">The sequence shown here is derived from an EMBL/GenBank/DDBJ whole genome shotgun (WGS) entry which is preliminary data.</text>
</comment>
<evidence type="ECO:0000256" key="5">
    <source>
        <dbReference type="ARBA" id="ARBA00023136"/>
    </source>
</evidence>